<dbReference type="Proteomes" id="UP000220914">
    <property type="component" value="Unassembled WGS sequence"/>
</dbReference>
<feature type="compositionally biased region" description="Acidic residues" evidence="1">
    <location>
        <begin position="103"/>
        <end position="116"/>
    </location>
</feature>
<reference evidence="4 5" key="1">
    <citation type="submission" date="2017-10" db="EMBL/GenBank/DDBJ databases">
        <title>The new phylogeny of genus Mycobacterium.</title>
        <authorList>
            <person name="Tortoli E."/>
            <person name="Trovato A."/>
            <person name="Cirillo D.M."/>
        </authorList>
    </citation>
    <scope>NUCLEOTIDE SEQUENCE [LARGE SCALE GENOMIC DNA]</scope>
    <source>
        <strain evidence="4 5">CCUG37673</strain>
    </source>
</reference>
<proteinExistence type="predicted"/>
<name>A0A2A7N8N4_MYCAG</name>
<feature type="region of interest" description="Disordered" evidence="1">
    <location>
        <begin position="94"/>
        <end position="116"/>
    </location>
</feature>
<evidence type="ECO:0000256" key="1">
    <source>
        <dbReference type="SAM" id="MobiDB-lite"/>
    </source>
</evidence>
<reference evidence="3" key="3">
    <citation type="submission" date="2020-02" db="EMBL/GenBank/DDBJ databases">
        <authorList>
            <person name="Matsumoto Y."/>
            <person name="Motooka D."/>
            <person name="Nakamura S."/>
        </authorList>
    </citation>
    <scope>NUCLEOTIDE SEQUENCE</scope>
    <source>
        <strain evidence="3">JCM 6377</strain>
    </source>
</reference>
<evidence type="ECO:0000313" key="6">
    <source>
        <dbReference type="Proteomes" id="UP000465302"/>
    </source>
</evidence>
<feature type="signal peptide" evidence="2">
    <location>
        <begin position="1"/>
        <end position="32"/>
    </location>
</feature>
<keyword evidence="5" id="KW-1185">Reference proteome</keyword>
<dbReference type="Proteomes" id="UP000465302">
    <property type="component" value="Unassembled WGS sequence"/>
</dbReference>
<organism evidence="4 5">
    <name type="scientific">Mycolicibacterium agri</name>
    <name type="common">Mycobacterium agri</name>
    <dbReference type="NCBI Taxonomy" id="36811"/>
    <lineage>
        <taxon>Bacteria</taxon>
        <taxon>Bacillati</taxon>
        <taxon>Actinomycetota</taxon>
        <taxon>Actinomycetes</taxon>
        <taxon>Mycobacteriales</taxon>
        <taxon>Mycobacteriaceae</taxon>
        <taxon>Mycolicibacterium</taxon>
    </lineage>
</organism>
<dbReference type="OrthoDB" id="4641733at2"/>
<dbReference type="RefSeq" id="WP_097939590.1">
    <property type="nucleotide sequence ID" value="NZ_BLKS01000004.1"/>
</dbReference>
<evidence type="ECO:0000313" key="3">
    <source>
        <dbReference type="EMBL" id="GFG55716.1"/>
    </source>
</evidence>
<protein>
    <submittedName>
        <fullName evidence="4">Uncharacterized protein</fullName>
    </submittedName>
</protein>
<dbReference type="AlphaFoldDB" id="A0A2A7N8N4"/>
<evidence type="ECO:0000256" key="2">
    <source>
        <dbReference type="SAM" id="SignalP"/>
    </source>
</evidence>
<gene>
    <name evidence="4" type="ORF">CQY20_08265</name>
    <name evidence="3" type="ORF">MAGR_71570</name>
</gene>
<evidence type="ECO:0000313" key="4">
    <source>
        <dbReference type="EMBL" id="PEG40226.1"/>
    </source>
</evidence>
<accession>A0A2A7N8N4</accession>
<dbReference type="EMBL" id="BLKS01000004">
    <property type="protein sequence ID" value="GFG55716.1"/>
    <property type="molecule type" value="Genomic_DNA"/>
</dbReference>
<comment type="caution">
    <text evidence="4">The sequence shown here is derived from an EMBL/GenBank/DDBJ whole genome shotgun (WGS) entry which is preliminary data.</text>
</comment>
<dbReference type="EMBL" id="PDCP01000011">
    <property type="protein sequence ID" value="PEG40226.1"/>
    <property type="molecule type" value="Genomic_DNA"/>
</dbReference>
<evidence type="ECO:0000313" key="5">
    <source>
        <dbReference type="Proteomes" id="UP000220914"/>
    </source>
</evidence>
<reference evidence="3 6" key="2">
    <citation type="journal article" date="2019" name="Emerg. Microbes Infect.">
        <title>Comprehensive subspecies identification of 175 nontuberculous mycobacteria species based on 7547 genomic profiles.</title>
        <authorList>
            <person name="Matsumoto Y."/>
            <person name="Kinjo T."/>
            <person name="Motooka D."/>
            <person name="Nabeya D."/>
            <person name="Jung N."/>
            <person name="Uechi K."/>
            <person name="Horii T."/>
            <person name="Iida T."/>
            <person name="Fujita J."/>
            <person name="Nakamura S."/>
        </authorList>
    </citation>
    <scope>NUCLEOTIDE SEQUENCE [LARGE SCALE GENOMIC DNA]</scope>
    <source>
        <strain evidence="3 6">JCM 6377</strain>
    </source>
</reference>
<feature type="chain" id="PRO_5036315621" evidence="2">
    <location>
        <begin position="33"/>
        <end position="116"/>
    </location>
</feature>
<sequence>MKRVLGAAAGGVLGAAAAFGVSALITAAPASAEGMNFNCAPCVGDVNGDGVNNPVWDELTSFGPWEGFFDPDGDGNGAWENGVQAVNGGAWEKVFPSEPAEPSGDDGDGGDGGDGA</sequence>
<keyword evidence="2" id="KW-0732">Signal</keyword>